<dbReference type="OrthoDB" id="2444263at2759"/>
<gene>
    <name evidence="1" type="ORF">C1645_821640</name>
</gene>
<comment type="caution">
    <text evidence="1">The sequence shown here is derived from an EMBL/GenBank/DDBJ whole genome shotgun (WGS) entry which is preliminary data.</text>
</comment>
<protein>
    <submittedName>
        <fullName evidence="1">Uncharacterized protein</fullName>
    </submittedName>
</protein>
<organism evidence="1 2">
    <name type="scientific">Glomus cerebriforme</name>
    <dbReference type="NCBI Taxonomy" id="658196"/>
    <lineage>
        <taxon>Eukaryota</taxon>
        <taxon>Fungi</taxon>
        <taxon>Fungi incertae sedis</taxon>
        <taxon>Mucoromycota</taxon>
        <taxon>Glomeromycotina</taxon>
        <taxon>Glomeromycetes</taxon>
        <taxon>Glomerales</taxon>
        <taxon>Glomeraceae</taxon>
        <taxon>Glomus</taxon>
    </lineage>
</organism>
<keyword evidence="2" id="KW-1185">Reference proteome</keyword>
<dbReference type="Proteomes" id="UP000265703">
    <property type="component" value="Unassembled WGS sequence"/>
</dbReference>
<reference evidence="1 2" key="1">
    <citation type="submission" date="2018-06" db="EMBL/GenBank/DDBJ databases">
        <title>Comparative genomics reveals the genomic features of Rhizophagus irregularis, R. cerebriforme, R. diaphanum and Gigaspora rosea, and their symbiotic lifestyle signature.</title>
        <authorList>
            <person name="Morin E."/>
            <person name="San Clemente H."/>
            <person name="Chen E.C.H."/>
            <person name="De La Providencia I."/>
            <person name="Hainaut M."/>
            <person name="Kuo A."/>
            <person name="Kohler A."/>
            <person name="Murat C."/>
            <person name="Tang N."/>
            <person name="Roy S."/>
            <person name="Loubradou J."/>
            <person name="Henrissat B."/>
            <person name="Grigoriev I.V."/>
            <person name="Corradi N."/>
            <person name="Roux C."/>
            <person name="Martin F.M."/>
        </authorList>
    </citation>
    <scope>NUCLEOTIDE SEQUENCE [LARGE SCALE GENOMIC DNA]</scope>
    <source>
        <strain evidence="1 2">DAOM 227022</strain>
    </source>
</reference>
<proteinExistence type="predicted"/>
<accession>A0A397T1M4</accession>
<dbReference type="EMBL" id="QKYT01000144">
    <property type="protein sequence ID" value="RIA91712.1"/>
    <property type="molecule type" value="Genomic_DNA"/>
</dbReference>
<evidence type="ECO:0000313" key="2">
    <source>
        <dbReference type="Proteomes" id="UP000265703"/>
    </source>
</evidence>
<dbReference type="AlphaFoldDB" id="A0A397T1M4"/>
<evidence type="ECO:0000313" key="1">
    <source>
        <dbReference type="EMBL" id="RIA91712.1"/>
    </source>
</evidence>
<name>A0A397T1M4_9GLOM</name>
<sequence>MTNQRNLAYEMPDKVRGWINYLNNIKENHNLFFAEELLEAVDSLDAEQFGKIFDDLKRGDSGQSFAQIIHQQQVEGLFNKLDLKKTHLNMTADLKESKLRLTATNLDKENLRDPLKDGLKEIRSQKRKSREVFSEMQENQLNEMRGQDSKIRCHIMDTFLEKVGDCWQQIDQEDANLENITNTIIVARMDQRPFVSINWATLSCNERVRKIVNDNLREYGINSKHIDMMIEYKRIRNDIVHREEWASHKPYKPRLLTV</sequence>